<evidence type="ECO:0000313" key="2">
    <source>
        <dbReference type="EMBL" id="MBO1264866.1"/>
    </source>
</evidence>
<reference evidence="2" key="1">
    <citation type="submission" date="2021-03" db="EMBL/GenBank/DDBJ databases">
        <title>Proteiniclasticum marinus sp. nov., isolated from tidal flat sediment.</title>
        <authorList>
            <person name="Namirimu T."/>
            <person name="Yang J.-A."/>
            <person name="Yang S.-H."/>
            <person name="Kim Y.-J."/>
            <person name="Kwon K.K."/>
        </authorList>
    </citation>
    <scope>NUCLEOTIDE SEQUENCE</scope>
    <source>
        <strain evidence="2">SCR006</strain>
    </source>
</reference>
<evidence type="ECO:0000256" key="1">
    <source>
        <dbReference type="SAM" id="Coils"/>
    </source>
</evidence>
<gene>
    <name evidence="2" type="ORF">J3A84_07475</name>
</gene>
<dbReference type="EMBL" id="JAFNJU010000005">
    <property type="protein sequence ID" value="MBO1264866.1"/>
    <property type="molecule type" value="Genomic_DNA"/>
</dbReference>
<accession>A0A939HBB6</accession>
<feature type="coiled-coil region" evidence="1">
    <location>
        <begin position="342"/>
        <end position="549"/>
    </location>
</feature>
<feature type="coiled-coil region" evidence="1">
    <location>
        <begin position="609"/>
        <end position="636"/>
    </location>
</feature>
<protein>
    <recommendedName>
        <fullName evidence="4">Chromosome segregation ATPase</fullName>
    </recommendedName>
</protein>
<organism evidence="2 3">
    <name type="scientific">Proteiniclasticum aestuarii</name>
    <dbReference type="NCBI Taxonomy" id="2817862"/>
    <lineage>
        <taxon>Bacteria</taxon>
        <taxon>Bacillati</taxon>
        <taxon>Bacillota</taxon>
        <taxon>Clostridia</taxon>
        <taxon>Eubacteriales</taxon>
        <taxon>Clostridiaceae</taxon>
        <taxon>Proteiniclasticum</taxon>
    </lineage>
</organism>
<dbReference type="Proteomes" id="UP000664218">
    <property type="component" value="Unassembled WGS sequence"/>
</dbReference>
<sequence length="1475" mass="174657">MPKINRIRIINFSYNGDKRLILDEQFNFHQGENALMSLKNGGGKSVLVQAIMQPILPAQTLQKRKISDFFVKKRLPSYILIEWKLDGDGGYLTTGICMENKERHLQDQEEQGNYVRYFTFTTSYRRPDTFDILRIPLVEKSDNRVIIRTFKESYDLLQAERRERPNVVSAFPEHEKKAYQAHLLSFNINSDEWKTIMVPINSEEGGIIKIFEKCKTSRQLMRDWILKTVDKVLFDDTRESQSLHEMMGNLAQTMIDNEEYMVERDLLKGFSDNLRKISDEVRKVASTYGDQVEVEEKLLSLDRYLEEEILRISESIEEDLVKLDLKEREKSRISQEKISHDYYEAENRYEKSRKRAEELKKVFEELSAEKERLLHTMAVMDAAEIHEELLEMETKLAGVETELRRLEDQSEDQMMIERLSYSIKLAYEAELRNLRQKLESKRVQAESLKEEQQKLKEKINQKDEERSTLKEKVFSLKNRIEQYQKKEENLSARIRMVFQRNLMGGLDLKETGRMEKHLEKLMKDAIGEIERLDAEIANRNEEEEAIQRSIPEITEEKGITRLQHKKKEEEIETFLKKEEIFIRCLEKYNLNSVKRFDQQYVALEFQKLLLSDQEKLDGHKEEIRSLRKRESAMKNNILHVSNEYWDFLMNSGIIFETGESYLQRQTAEIREKLMQSLPLLPYAFLMTEEELLKVKNHRPLRPLLQPIPVMLYQSLESDGENGEVSIDLGKGMSIFCYPDRKLFESDGIESYKKDLMLRLESEEASRKHYEELLKSIRADESIATNFGYTENWLKEARLEEEALSEKLRKLIEKEEELRVRLRNLKIERRDLMEKRTLEEKNREHQERNLEDFRLHLSENEEYERGFREKSSREDELKELERYMEVLRRQLEKVESDVISERNEVYKMELVEEAKASEARVYESFEERPLVEGTLSSLLVQLKKYKDTLDGNVLRLTSEKEELHKRLDKARGKLKDTGITEEEYKGKSFSLSEKARIKENLENLKPKFTSSKKELEEASLEAARRSGILEGKLIELQKMMPEPLDKEEIRGHYVERTAACETAIRIIRVKVKDSNGRIDEYRRLRDRIKLIMPDRNRAEAIKKWIPEKNASESFEELGRRLSQLKKLMSEQRSEVQSVYQNLNYQYQGKNHNLSSILEAFQKMHSQAEKDYEKYYYLYEHTENHLESLNQLIHMNELQLEKMEDNFRDMVIQSYNMAREIYDHVNRVADDSSIMLEGRTRKVKMIEILLKELAPQEKGFEAMRQYIRERADEVKQQLKSGKTKKDLRDMIAKFMSSEELLNVVSDLSDLRIKAFKIDVNAKHSQAKDWEKVMRENSGGERFVSFFAVMVALMSYSRNSQKLIQEYHKIKDTKVLLMDNPFGPISSEHLLKPLFEIANKYDTQLICLTDLKQNSIMNQFKVIFMLKIMGNTTGTMEYLTVEEETSSDYQDEVNENLEMVNYHFKEMEQISLLDGIAE</sequence>
<comment type="caution">
    <text evidence="2">The sequence shown here is derived from an EMBL/GenBank/DDBJ whole genome shotgun (WGS) entry which is preliminary data.</text>
</comment>
<evidence type="ECO:0000313" key="3">
    <source>
        <dbReference type="Proteomes" id="UP000664218"/>
    </source>
</evidence>
<proteinExistence type="predicted"/>
<dbReference type="RefSeq" id="WP_207599393.1">
    <property type="nucleotide sequence ID" value="NZ_JAFNJU010000005.1"/>
</dbReference>
<evidence type="ECO:0008006" key="4">
    <source>
        <dbReference type="Google" id="ProtNLM"/>
    </source>
</evidence>
<keyword evidence="3" id="KW-1185">Reference proteome</keyword>
<keyword evidence="1" id="KW-0175">Coiled coil</keyword>
<name>A0A939HBB6_9CLOT</name>
<feature type="coiled-coil region" evidence="1">
    <location>
        <begin position="752"/>
        <end position="903"/>
    </location>
</feature>